<feature type="region of interest" description="Disordered" evidence="1">
    <location>
        <begin position="442"/>
        <end position="507"/>
    </location>
</feature>
<gene>
    <name evidence="3" type="ORF">Anapl_17836</name>
</gene>
<dbReference type="EMBL" id="KB745084">
    <property type="protein sequence ID" value="EOA94054.1"/>
    <property type="molecule type" value="Genomic_DNA"/>
</dbReference>
<evidence type="ECO:0000256" key="1">
    <source>
        <dbReference type="SAM" id="MobiDB-lite"/>
    </source>
</evidence>
<feature type="compositionally biased region" description="Gly residues" evidence="1">
    <location>
        <begin position="43"/>
        <end position="61"/>
    </location>
</feature>
<protein>
    <submittedName>
        <fullName evidence="3">Uncharacterized protein</fullName>
    </submittedName>
</protein>
<feature type="chain" id="PRO_5004344586" evidence="2">
    <location>
        <begin position="22"/>
        <end position="770"/>
    </location>
</feature>
<proteinExistence type="predicted"/>
<feature type="region of interest" description="Disordered" evidence="1">
    <location>
        <begin position="28"/>
        <end position="67"/>
    </location>
</feature>
<organism evidence="3 4">
    <name type="scientific">Anas platyrhynchos</name>
    <name type="common">Mallard</name>
    <name type="synonym">Anas boschas</name>
    <dbReference type="NCBI Taxonomy" id="8839"/>
    <lineage>
        <taxon>Eukaryota</taxon>
        <taxon>Metazoa</taxon>
        <taxon>Chordata</taxon>
        <taxon>Craniata</taxon>
        <taxon>Vertebrata</taxon>
        <taxon>Euteleostomi</taxon>
        <taxon>Archelosauria</taxon>
        <taxon>Archosauria</taxon>
        <taxon>Dinosauria</taxon>
        <taxon>Saurischia</taxon>
        <taxon>Theropoda</taxon>
        <taxon>Coelurosauria</taxon>
        <taxon>Aves</taxon>
        <taxon>Neognathae</taxon>
        <taxon>Galloanserae</taxon>
        <taxon>Anseriformes</taxon>
        <taxon>Anatidae</taxon>
        <taxon>Anatinae</taxon>
        <taxon>Anas</taxon>
    </lineage>
</organism>
<dbReference type="Proteomes" id="UP000296049">
    <property type="component" value="Unassembled WGS sequence"/>
</dbReference>
<reference evidence="4" key="1">
    <citation type="journal article" date="2013" name="Nat. Genet.">
        <title>The duck genome and transcriptome provide insight into an avian influenza virus reservoir species.</title>
        <authorList>
            <person name="Huang Y."/>
            <person name="Li Y."/>
            <person name="Burt D.W."/>
            <person name="Chen H."/>
            <person name="Zhang Y."/>
            <person name="Qian W."/>
            <person name="Kim H."/>
            <person name="Gan S."/>
            <person name="Zhao Y."/>
            <person name="Li J."/>
            <person name="Yi K."/>
            <person name="Feng H."/>
            <person name="Zhu P."/>
            <person name="Li B."/>
            <person name="Liu Q."/>
            <person name="Fairley S."/>
            <person name="Magor K.E."/>
            <person name="Du Z."/>
            <person name="Hu X."/>
            <person name="Goodman L."/>
            <person name="Tafer H."/>
            <person name="Vignal A."/>
            <person name="Lee T."/>
            <person name="Kim K.W."/>
            <person name="Sheng Z."/>
            <person name="An Y."/>
            <person name="Searle S."/>
            <person name="Herrero J."/>
            <person name="Groenen M.A."/>
            <person name="Crooijmans R.P."/>
            <person name="Faraut T."/>
            <person name="Cai Q."/>
            <person name="Webster R.G."/>
            <person name="Aldridge J.R."/>
            <person name="Warren W.C."/>
            <person name="Bartschat S."/>
            <person name="Kehr S."/>
            <person name="Marz M."/>
            <person name="Stadler P.F."/>
            <person name="Smith J."/>
            <person name="Kraus R.H."/>
            <person name="Zhao Y."/>
            <person name="Ren L."/>
            <person name="Fei J."/>
            <person name="Morisson M."/>
            <person name="Kaiser P."/>
            <person name="Griffin D.K."/>
            <person name="Rao M."/>
            <person name="Pitel F."/>
            <person name="Wang J."/>
            <person name="Li N."/>
        </authorList>
    </citation>
    <scope>NUCLEOTIDE SEQUENCE [LARGE SCALE GENOMIC DNA]</scope>
</reference>
<accession>R0KXZ0</accession>
<name>R0KXZ0_ANAPL</name>
<evidence type="ECO:0000313" key="4">
    <source>
        <dbReference type="Proteomes" id="UP000296049"/>
    </source>
</evidence>
<dbReference type="AlphaFoldDB" id="R0KXZ0"/>
<feature type="signal peptide" evidence="2">
    <location>
        <begin position="1"/>
        <end position="21"/>
    </location>
</feature>
<sequence>MLWLSHAMLLLACSLVLLCCGRCPEPSPESNIEELGERRGCTEGPGTGSAGAHTGEGGGQRSGDLNVPPWTQQTAQALVLYEATIRFSVSQAPAAWSSAQGETSPVRDAEQVAFILAVRSIHPLGFSRPFYSPKLFLPFLCCCRNLVGDPGAAAQAYQNYQAVEKKDKRRRTAGHTARKSPLMEILITEDDGIRRVRPTLFPLAMTPWHPKNNMTPTTKCCCWLALSKVVRFREGAHYNAEKYTKATAVPNSSIFGWLWFNRFSYLCETKGKANSYHMGKGSQRSQNIQNLHSTEKDLIRERENNRVQPSAARSQPKKDTALFPTEELKHLREAQCLSLCFRLSLGSQHFLPLCFPLQALLQTDFKAARATHQPPEAVPEALWHVPGGTHPSLSGPARRLRQDSCFKGDKVLRRQHNFEQCIIAATATIIIVTGSFRRTPSKNLQIKEQRGDRGAEARGGERDRETEEEKSPPPPRAFKERRKGKVSLGEGKAASLPASPPGAQHNPRSFSVKIINTVLHPHRDPVAWESEARLEVIKGHVSPRGAVLPYLLREQACVLVAVKLPLDAVGSPLGAQSYLFQFARERKITSGAGSCGTALVEIKSQNPNAALAEQQDCASTYVSHSRVENCTFKHRLVSDSLHFFSCKGGKKKKAKHNFPELFLLRTLGSARWISAPRCQTFGLSTCPLVAFLASRVVQRRISIYGDGAFGSSCYAMPTKVQTRGASRIGLSSEGAYDEMGGNGLERGKQLGIAALVGSRPALKPNVKAVR</sequence>
<keyword evidence="2" id="KW-0732">Signal</keyword>
<feature type="compositionally biased region" description="Basic and acidic residues" evidence="1">
    <location>
        <begin position="445"/>
        <end position="471"/>
    </location>
</feature>
<evidence type="ECO:0000313" key="3">
    <source>
        <dbReference type="EMBL" id="EOA94054.1"/>
    </source>
</evidence>
<keyword evidence="4" id="KW-1185">Reference proteome</keyword>
<evidence type="ECO:0000256" key="2">
    <source>
        <dbReference type="SAM" id="SignalP"/>
    </source>
</evidence>